<dbReference type="FunFam" id="1.10.287.950:FF:000001">
    <property type="entry name" value="Methyl-accepting chemotaxis sensory transducer"/>
    <property type="match status" value="1"/>
</dbReference>
<dbReference type="PRINTS" id="PR00260">
    <property type="entry name" value="CHEMTRNSDUCR"/>
</dbReference>
<evidence type="ECO:0000256" key="6">
    <source>
        <dbReference type="ARBA" id="ARBA00022692"/>
    </source>
</evidence>
<dbReference type="SUPFAM" id="SSF58104">
    <property type="entry name" value="Methyl-accepting chemotaxis protein (MCP) signaling domain"/>
    <property type="match status" value="1"/>
</dbReference>
<reference evidence="16 17" key="1">
    <citation type="submission" date="2014-03" db="EMBL/GenBank/DDBJ databases">
        <title>Draft Genome Sequences of Four Burkholderia Strains.</title>
        <authorList>
            <person name="Liu X.Y."/>
            <person name="Li C.X."/>
            <person name="Xu J.H."/>
        </authorList>
    </citation>
    <scope>NUCLEOTIDE SEQUENCE [LARGE SCALE GENOMIC DNA]</scope>
    <source>
        <strain evidence="16 17">R27</strain>
    </source>
</reference>
<keyword evidence="8 13" id="KW-0472">Membrane</keyword>
<evidence type="ECO:0000256" key="10">
    <source>
        <dbReference type="ARBA" id="ARBA00029447"/>
    </source>
</evidence>
<dbReference type="GO" id="GO:0004888">
    <property type="term" value="F:transmembrane signaling receptor activity"/>
    <property type="evidence" value="ECO:0007669"/>
    <property type="project" value="InterPro"/>
</dbReference>
<dbReference type="Pfam" id="PF00672">
    <property type="entry name" value="HAMP"/>
    <property type="match status" value="1"/>
</dbReference>
<proteinExistence type="inferred from homology"/>
<evidence type="ECO:0000256" key="2">
    <source>
        <dbReference type="ARBA" id="ARBA00022475"/>
    </source>
</evidence>
<feature type="domain" description="HAMP" evidence="15">
    <location>
        <begin position="210"/>
        <end position="262"/>
    </location>
</feature>
<dbReference type="PROSITE" id="PS50111">
    <property type="entry name" value="CHEMOTAXIS_TRANSDUC_2"/>
    <property type="match status" value="1"/>
</dbReference>
<dbReference type="PROSITE" id="PS50885">
    <property type="entry name" value="HAMP"/>
    <property type="match status" value="1"/>
</dbReference>
<dbReference type="InterPro" id="IPR051310">
    <property type="entry name" value="MCP_chemotaxis"/>
</dbReference>
<keyword evidence="5" id="KW-0997">Cell inner membrane</keyword>
<dbReference type="eggNOG" id="COG0840">
    <property type="taxonomic scope" value="Bacteria"/>
</dbReference>
<keyword evidence="4" id="KW-0145">Chemotaxis</keyword>
<dbReference type="PANTHER" id="PTHR43531">
    <property type="entry name" value="PROTEIN ICFG"/>
    <property type="match status" value="1"/>
</dbReference>
<keyword evidence="12" id="KW-0175">Coiled coil</keyword>
<sequence>MMTVTIRARIALTMTFLGVLLCLCVGLGLLGMNAINASAKDVSLNTLPSVNALGLSDVYLGRARLSLDRYALAPDSPDASTLRARADKFLADSDDWYKKYDVIPRSPDEDVLAKEVVAARADMRKQVEAFGLAIEKREQADIARLTMKDLPAAYNRASDAFKKLKEFQLTDAARQDAENDSRVATLRTWGILALVLGIAAAVSGWFFLRRAIMTPLAEALTHFEHISSGDLTRHVVIKTHDEMGQLLAGIATMKSKLADTVGTVRISSEAIGSASKQIATGNTDLSSRTEQQAASLQETASSMEELTSTVKQNSENAKQASGLADNANAVANEGAAIVGQVVETMAGIEQSSGKIAEIIGMIEGIAFQTNILALNAAVEAARAGEQGRGFAVVASEVRSLAQRSSAAAKEIKGLIETSGDRVQAGTELVARAGETMQRVGTAIQRVTDIMGEIASASNEQSRGIEQVNQAISQMDEVTQQNAALVEEAAAAAGSMEDQAKQLSAAVAVFRTAQTLSVAATNNYTPQIARPSTGKTSPTMTRTAKPAIAAAQPVHAGPDGDWSTF</sequence>
<evidence type="ECO:0000256" key="13">
    <source>
        <dbReference type="SAM" id="Phobius"/>
    </source>
</evidence>
<evidence type="ECO:0000256" key="1">
    <source>
        <dbReference type="ARBA" id="ARBA00004429"/>
    </source>
</evidence>
<evidence type="ECO:0000259" key="14">
    <source>
        <dbReference type="PROSITE" id="PS50111"/>
    </source>
</evidence>
<evidence type="ECO:0000256" key="4">
    <source>
        <dbReference type="ARBA" id="ARBA00022500"/>
    </source>
</evidence>
<evidence type="ECO:0000256" key="8">
    <source>
        <dbReference type="ARBA" id="ARBA00023136"/>
    </source>
</evidence>
<evidence type="ECO:0000256" key="7">
    <source>
        <dbReference type="ARBA" id="ARBA00022989"/>
    </source>
</evidence>
<feature type="transmembrane region" description="Helical" evidence="13">
    <location>
        <begin position="189"/>
        <end position="208"/>
    </location>
</feature>
<dbReference type="PANTHER" id="PTHR43531:SF14">
    <property type="entry name" value="METHYL-ACCEPTING CHEMOTAXIS PROTEIN I-RELATED"/>
    <property type="match status" value="1"/>
</dbReference>
<evidence type="ECO:0000256" key="3">
    <source>
        <dbReference type="ARBA" id="ARBA00022481"/>
    </source>
</evidence>
<protein>
    <submittedName>
        <fullName evidence="16">Membrane protein</fullName>
    </submittedName>
</protein>
<dbReference type="SMART" id="SM00304">
    <property type="entry name" value="HAMP"/>
    <property type="match status" value="1"/>
</dbReference>
<organism evidence="16 17">
    <name type="scientific">Caballeronia grimmiae</name>
    <dbReference type="NCBI Taxonomy" id="1071679"/>
    <lineage>
        <taxon>Bacteria</taxon>
        <taxon>Pseudomonadati</taxon>
        <taxon>Pseudomonadota</taxon>
        <taxon>Betaproteobacteria</taxon>
        <taxon>Burkholderiales</taxon>
        <taxon>Burkholderiaceae</taxon>
        <taxon>Caballeronia</taxon>
    </lineage>
</organism>
<comment type="caution">
    <text evidence="16">The sequence shown here is derived from an EMBL/GenBank/DDBJ whole genome shotgun (WGS) entry which is preliminary data.</text>
</comment>
<dbReference type="Pfam" id="PF00015">
    <property type="entry name" value="MCPsignal"/>
    <property type="match status" value="1"/>
</dbReference>
<dbReference type="EMBL" id="JFHE01000002">
    <property type="protein sequence ID" value="KDR37019.1"/>
    <property type="molecule type" value="Genomic_DNA"/>
</dbReference>
<dbReference type="OrthoDB" id="8982326at2"/>
<evidence type="ECO:0000313" key="16">
    <source>
        <dbReference type="EMBL" id="KDR37019.1"/>
    </source>
</evidence>
<dbReference type="AlphaFoldDB" id="A0A069PAZ9"/>
<evidence type="ECO:0000256" key="9">
    <source>
        <dbReference type="ARBA" id="ARBA00023224"/>
    </source>
</evidence>
<comment type="similarity">
    <text evidence="10">Belongs to the methyl-accepting chemotaxis (MCP) protein family.</text>
</comment>
<keyword evidence="2" id="KW-1003">Cell membrane</keyword>
<accession>A0A069PAZ9</accession>
<evidence type="ECO:0000256" key="11">
    <source>
        <dbReference type="PROSITE-ProRule" id="PRU00284"/>
    </source>
</evidence>
<name>A0A069PAZ9_9BURK</name>
<dbReference type="STRING" id="1071679.BG57_11825"/>
<dbReference type="SMART" id="SM00283">
    <property type="entry name" value="MA"/>
    <property type="match status" value="1"/>
</dbReference>
<dbReference type="GO" id="GO:0006935">
    <property type="term" value="P:chemotaxis"/>
    <property type="evidence" value="ECO:0007669"/>
    <property type="project" value="UniProtKB-KW"/>
</dbReference>
<dbReference type="InterPro" id="IPR003660">
    <property type="entry name" value="HAMP_dom"/>
</dbReference>
<gene>
    <name evidence="16" type="ORF">BG57_11825</name>
</gene>
<comment type="subcellular location">
    <subcellularLocation>
        <location evidence="1">Cell inner membrane</location>
        <topology evidence="1">Multi-pass membrane protein</topology>
    </subcellularLocation>
</comment>
<dbReference type="Gene3D" id="1.10.287.950">
    <property type="entry name" value="Methyl-accepting chemotaxis protein"/>
    <property type="match status" value="1"/>
</dbReference>
<dbReference type="GO" id="GO:0007165">
    <property type="term" value="P:signal transduction"/>
    <property type="evidence" value="ECO:0007669"/>
    <property type="project" value="UniProtKB-KW"/>
</dbReference>
<evidence type="ECO:0000256" key="12">
    <source>
        <dbReference type="SAM" id="Coils"/>
    </source>
</evidence>
<dbReference type="Pfam" id="PF02203">
    <property type="entry name" value="TarH"/>
    <property type="match status" value="1"/>
</dbReference>
<keyword evidence="3" id="KW-0488">Methylation</keyword>
<dbReference type="InterPro" id="IPR004089">
    <property type="entry name" value="MCPsignal_dom"/>
</dbReference>
<dbReference type="GO" id="GO:0005886">
    <property type="term" value="C:plasma membrane"/>
    <property type="evidence" value="ECO:0007669"/>
    <property type="project" value="UniProtKB-SubCell"/>
</dbReference>
<dbReference type="CDD" id="cd06225">
    <property type="entry name" value="HAMP"/>
    <property type="match status" value="1"/>
</dbReference>
<evidence type="ECO:0000313" key="17">
    <source>
        <dbReference type="Proteomes" id="UP000027439"/>
    </source>
</evidence>
<dbReference type="InterPro" id="IPR035440">
    <property type="entry name" value="4HB_MCP_dom_sf"/>
</dbReference>
<dbReference type="Proteomes" id="UP000027439">
    <property type="component" value="Unassembled WGS sequence"/>
</dbReference>
<keyword evidence="7 13" id="KW-1133">Transmembrane helix</keyword>
<dbReference type="InterPro" id="IPR004090">
    <property type="entry name" value="Chemotax_Me-accpt_rcpt"/>
</dbReference>
<dbReference type="CDD" id="cd11386">
    <property type="entry name" value="MCP_signal"/>
    <property type="match status" value="1"/>
</dbReference>
<keyword evidence="9 11" id="KW-0807">Transducer</keyword>
<evidence type="ECO:0000259" key="15">
    <source>
        <dbReference type="PROSITE" id="PS50885"/>
    </source>
</evidence>
<evidence type="ECO:0000256" key="5">
    <source>
        <dbReference type="ARBA" id="ARBA00022519"/>
    </source>
</evidence>
<feature type="coiled-coil region" evidence="12">
    <location>
        <begin position="467"/>
        <end position="505"/>
    </location>
</feature>
<dbReference type="SUPFAM" id="SSF47170">
    <property type="entry name" value="Aspartate receptor, ligand-binding domain"/>
    <property type="match status" value="1"/>
</dbReference>
<keyword evidence="6 13" id="KW-0812">Transmembrane</keyword>
<dbReference type="InterPro" id="IPR003122">
    <property type="entry name" value="Tar_rcpt_lig-bd"/>
</dbReference>
<feature type="domain" description="Methyl-accepting transducer" evidence="14">
    <location>
        <begin position="267"/>
        <end position="496"/>
    </location>
</feature>